<dbReference type="SUPFAM" id="SSF54373">
    <property type="entry name" value="FAD-linked reductases, C-terminal domain"/>
    <property type="match status" value="1"/>
</dbReference>
<organism evidence="4 5">
    <name type="scientific">Lophium mytilinum</name>
    <dbReference type="NCBI Taxonomy" id="390894"/>
    <lineage>
        <taxon>Eukaryota</taxon>
        <taxon>Fungi</taxon>
        <taxon>Dikarya</taxon>
        <taxon>Ascomycota</taxon>
        <taxon>Pezizomycotina</taxon>
        <taxon>Dothideomycetes</taxon>
        <taxon>Pleosporomycetidae</taxon>
        <taxon>Mytilinidiales</taxon>
        <taxon>Mytilinidiaceae</taxon>
        <taxon>Lophium</taxon>
    </lineage>
</organism>
<dbReference type="Gene3D" id="3.50.50.60">
    <property type="entry name" value="FAD/NAD(P)-binding domain"/>
    <property type="match status" value="1"/>
</dbReference>
<sequence length="546" mass="59197">MADIIIVGGGTAGVVLASRLHQMKPELSILLIEAGPDVTNHAHISNPAEAAFLHGSDLDWMYMTAPQKHLNGLPRYNCAIKGLSGGTIINTGGWIRGDALDYDEWARQVNDPRWSYNGLLPYFKRSEHHFDPNADPSQHGFDGPIHTASITASGRKFPLRDTVLKLWSHLGLKHVPDANSGHPQGIAELVENWRDGKRQTASSVYPLDGVTVLTDTLARRVLLNSDNVAEGVELVNGEKHMVKPNGQVIISAGAYRTPQLLLLSGIGDPTQLSEHGIETSVSLVEVGKNLHDHLMLFRYWKLRHPEKGLALGSPSFVGPNFEKGGPVDWLVTAPISTAPLKAAIEKDEGPVSDEHALLKGPRSHLEMNLLYAAVAAETQGLQIPLDGNSIMTYYMGCLPTSRGSITLSSSDPAAPPVIDPNYYATETDKHVMREGFRMHTRLMLDTPEGKELVVEEHTPPELPILGLDASDEQIDQRIKFGGSTVFHPGGTAAMGSVVDGSLKVKGVKNLRVVDASVIPQPLASHYQVAVYAIAEQAADIILSELR</sequence>
<reference evidence="4" key="1">
    <citation type="journal article" date="2020" name="Stud. Mycol.">
        <title>101 Dothideomycetes genomes: a test case for predicting lifestyles and emergence of pathogens.</title>
        <authorList>
            <person name="Haridas S."/>
            <person name="Albert R."/>
            <person name="Binder M."/>
            <person name="Bloem J."/>
            <person name="Labutti K."/>
            <person name="Salamov A."/>
            <person name="Andreopoulos B."/>
            <person name="Baker S."/>
            <person name="Barry K."/>
            <person name="Bills G."/>
            <person name="Bluhm B."/>
            <person name="Cannon C."/>
            <person name="Castanera R."/>
            <person name="Culley D."/>
            <person name="Daum C."/>
            <person name="Ezra D."/>
            <person name="Gonzalez J."/>
            <person name="Henrissat B."/>
            <person name="Kuo A."/>
            <person name="Liang C."/>
            <person name="Lipzen A."/>
            <person name="Lutzoni F."/>
            <person name="Magnuson J."/>
            <person name="Mondo S."/>
            <person name="Nolan M."/>
            <person name="Ohm R."/>
            <person name="Pangilinan J."/>
            <person name="Park H.-J."/>
            <person name="Ramirez L."/>
            <person name="Alfaro M."/>
            <person name="Sun H."/>
            <person name="Tritt A."/>
            <person name="Yoshinaga Y."/>
            <person name="Zwiers L.-H."/>
            <person name="Turgeon B."/>
            <person name="Goodwin S."/>
            <person name="Spatafora J."/>
            <person name="Crous P."/>
            <person name="Grigoriev I."/>
        </authorList>
    </citation>
    <scope>NUCLEOTIDE SEQUENCE</scope>
    <source>
        <strain evidence="4">CBS 269.34</strain>
    </source>
</reference>
<dbReference type="PANTHER" id="PTHR11552">
    <property type="entry name" value="GLUCOSE-METHANOL-CHOLINE GMC OXIDOREDUCTASE"/>
    <property type="match status" value="1"/>
</dbReference>
<keyword evidence="5" id="KW-1185">Reference proteome</keyword>
<feature type="domain" description="Glucose-methanol-choline oxidoreductase N-terminal" evidence="3">
    <location>
        <begin position="253"/>
        <end position="267"/>
    </location>
</feature>
<feature type="active site" description="Proton donor" evidence="2">
    <location>
        <position position="487"/>
    </location>
</feature>
<dbReference type="EMBL" id="MU004182">
    <property type="protein sequence ID" value="KAF2501931.1"/>
    <property type="molecule type" value="Genomic_DNA"/>
</dbReference>
<evidence type="ECO:0000259" key="3">
    <source>
        <dbReference type="PROSITE" id="PS00624"/>
    </source>
</evidence>
<dbReference type="SUPFAM" id="SSF51905">
    <property type="entry name" value="FAD/NAD(P)-binding domain"/>
    <property type="match status" value="1"/>
</dbReference>
<accession>A0A6A6RBJ8</accession>
<evidence type="ECO:0000256" key="2">
    <source>
        <dbReference type="PIRSR" id="PIRSR000137-1"/>
    </source>
</evidence>
<protein>
    <submittedName>
        <fullName evidence="4">Putative glucose dehydrogenase</fullName>
    </submittedName>
</protein>
<dbReference type="InterPro" id="IPR000172">
    <property type="entry name" value="GMC_OxRdtase_N"/>
</dbReference>
<dbReference type="InterPro" id="IPR007867">
    <property type="entry name" value="GMC_OxRtase_C"/>
</dbReference>
<dbReference type="AlphaFoldDB" id="A0A6A6RBJ8"/>
<dbReference type="InterPro" id="IPR036188">
    <property type="entry name" value="FAD/NAD-bd_sf"/>
</dbReference>
<dbReference type="GO" id="GO:0050660">
    <property type="term" value="F:flavin adenine dinucleotide binding"/>
    <property type="evidence" value="ECO:0007669"/>
    <property type="project" value="InterPro"/>
</dbReference>
<feature type="active site" description="Proton acceptor" evidence="2">
    <location>
        <position position="525"/>
    </location>
</feature>
<comment type="similarity">
    <text evidence="1">Belongs to the GMC oxidoreductase family.</text>
</comment>
<dbReference type="InterPro" id="IPR012132">
    <property type="entry name" value="GMC_OxRdtase"/>
</dbReference>
<proteinExistence type="inferred from homology"/>
<dbReference type="OrthoDB" id="269227at2759"/>
<evidence type="ECO:0000256" key="1">
    <source>
        <dbReference type="ARBA" id="ARBA00010790"/>
    </source>
</evidence>
<gene>
    <name evidence="4" type="ORF">BU16DRAFT_613750</name>
</gene>
<dbReference type="Proteomes" id="UP000799750">
    <property type="component" value="Unassembled WGS sequence"/>
</dbReference>
<evidence type="ECO:0000313" key="4">
    <source>
        <dbReference type="EMBL" id="KAF2501931.1"/>
    </source>
</evidence>
<dbReference type="GO" id="GO:0016614">
    <property type="term" value="F:oxidoreductase activity, acting on CH-OH group of donors"/>
    <property type="evidence" value="ECO:0007669"/>
    <property type="project" value="InterPro"/>
</dbReference>
<dbReference type="PROSITE" id="PS00624">
    <property type="entry name" value="GMC_OXRED_2"/>
    <property type="match status" value="1"/>
</dbReference>
<name>A0A6A6RBJ8_9PEZI</name>
<evidence type="ECO:0000313" key="5">
    <source>
        <dbReference type="Proteomes" id="UP000799750"/>
    </source>
</evidence>
<dbReference type="PANTHER" id="PTHR11552:SF123">
    <property type="entry name" value="GMC OXIDOREDUCTASE (AFU_ORTHOLOGUE AFUA_2G01770)-RELATED"/>
    <property type="match status" value="1"/>
</dbReference>
<dbReference type="PIRSF" id="PIRSF000137">
    <property type="entry name" value="Alcohol_oxidase"/>
    <property type="match status" value="1"/>
</dbReference>
<dbReference type="Pfam" id="PF05199">
    <property type="entry name" value="GMC_oxred_C"/>
    <property type="match status" value="1"/>
</dbReference>
<dbReference type="Gene3D" id="3.30.560.10">
    <property type="entry name" value="Glucose Oxidase, domain 3"/>
    <property type="match status" value="1"/>
</dbReference>
<dbReference type="Pfam" id="PF00732">
    <property type="entry name" value="GMC_oxred_N"/>
    <property type="match status" value="1"/>
</dbReference>